<dbReference type="SUPFAM" id="SSF103506">
    <property type="entry name" value="Mitochondrial carrier"/>
    <property type="match status" value="1"/>
</dbReference>
<gene>
    <name evidence="12" type="ORF">Mgra_00006898</name>
</gene>
<keyword evidence="7" id="KW-0496">Mitochondrion</keyword>
<dbReference type="InterPro" id="IPR050567">
    <property type="entry name" value="Mitochondrial_Carrier"/>
</dbReference>
<dbReference type="GO" id="GO:0031966">
    <property type="term" value="C:mitochondrial membrane"/>
    <property type="evidence" value="ECO:0007669"/>
    <property type="project" value="UniProtKB-SubCell"/>
</dbReference>
<organism evidence="12 13">
    <name type="scientific">Meloidogyne graminicola</name>
    <dbReference type="NCBI Taxonomy" id="189291"/>
    <lineage>
        <taxon>Eukaryota</taxon>
        <taxon>Metazoa</taxon>
        <taxon>Ecdysozoa</taxon>
        <taxon>Nematoda</taxon>
        <taxon>Chromadorea</taxon>
        <taxon>Rhabditida</taxon>
        <taxon>Tylenchina</taxon>
        <taxon>Tylenchomorpha</taxon>
        <taxon>Tylenchoidea</taxon>
        <taxon>Meloidogynidae</taxon>
        <taxon>Meloidogyninae</taxon>
        <taxon>Meloidogyne</taxon>
    </lineage>
</organism>
<proteinExistence type="inferred from homology"/>
<keyword evidence="5" id="KW-0677">Repeat</keyword>
<evidence type="ECO:0000256" key="5">
    <source>
        <dbReference type="ARBA" id="ARBA00022737"/>
    </source>
</evidence>
<feature type="repeat" description="Solcar" evidence="9">
    <location>
        <begin position="332"/>
        <end position="416"/>
    </location>
</feature>
<dbReference type="Pfam" id="PF11934">
    <property type="entry name" value="DUF3452"/>
    <property type="match status" value="1"/>
</dbReference>
<dbReference type="GO" id="GO:0022857">
    <property type="term" value="F:transmembrane transporter activity"/>
    <property type="evidence" value="ECO:0007669"/>
    <property type="project" value="TreeGrafter"/>
</dbReference>
<keyword evidence="3" id="KW-0813">Transport</keyword>
<dbReference type="InterPro" id="IPR024599">
    <property type="entry name" value="RB_N"/>
</dbReference>
<evidence type="ECO:0000313" key="13">
    <source>
        <dbReference type="Proteomes" id="UP000605970"/>
    </source>
</evidence>
<evidence type="ECO:0000256" key="6">
    <source>
        <dbReference type="ARBA" id="ARBA00022989"/>
    </source>
</evidence>
<dbReference type="PANTHER" id="PTHR45624">
    <property type="entry name" value="MITOCHONDRIAL BASIC AMINO ACIDS TRANSPORTER-RELATED"/>
    <property type="match status" value="1"/>
</dbReference>
<comment type="similarity">
    <text evidence="2">Belongs to the mitochondrial carrier (TC 2.A.29) family.</text>
</comment>
<dbReference type="OrthoDB" id="193856at2759"/>
<evidence type="ECO:0000256" key="1">
    <source>
        <dbReference type="ARBA" id="ARBA00004225"/>
    </source>
</evidence>
<evidence type="ECO:0000256" key="7">
    <source>
        <dbReference type="ARBA" id="ARBA00023128"/>
    </source>
</evidence>
<evidence type="ECO:0000259" key="11">
    <source>
        <dbReference type="SMART" id="SM01367"/>
    </source>
</evidence>
<protein>
    <recommendedName>
        <fullName evidence="11">Retinoblastoma-associated protein N-terminal domain-containing protein</fullName>
    </recommendedName>
</protein>
<dbReference type="InterPro" id="IPR018108">
    <property type="entry name" value="MCP_transmembrane"/>
</dbReference>
<feature type="transmembrane region" description="Helical" evidence="10">
    <location>
        <begin position="515"/>
        <end position="532"/>
    </location>
</feature>
<keyword evidence="13" id="KW-1185">Reference proteome</keyword>
<dbReference type="InterPro" id="IPR023395">
    <property type="entry name" value="MCP_dom_sf"/>
</dbReference>
<dbReference type="AlphaFoldDB" id="A0A8S9ZK90"/>
<dbReference type="SMART" id="SM01367">
    <property type="entry name" value="DUF3452"/>
    <property type="match status" value="1"/>
</dbReference>
<evidence type="ECO:0000256" key="10">
    <source>
        <dbReference type="SAM" id="Phobius"/>
    </source>
</evidence>
<feature type="domain" description="Retinoblastoma-associated protein N-terminal" evidence="11">
    <location>
        <begin position="77"/>
        <end position="208"/>
    </location>
</feature>
<dbReference type="EMBL" id="JABEBT010000071">
    <property type="protein sequence ID" value="KAF7633719.1"/>
    <property type="molecule type" value="Genomic_DNA"/>
</dbReference>
<dbReference type="Proteomes" id="UP000605970">
    <property type="component" value="Unassembled WGS sequence"/>
</dbReference>
<sequence>MEEEFVDNVSDSQAPLLEIADQPTREFLELFTKLDPTINGEIIEKAWKQYDTIGQQIILEGNPSVWMSCAFFTSVWKSTPIGHQELICHYSLLKLIELSQVSVLDFFDKLNKWTDMILASRRLIDYSNKVQSNLAVSSVIFKKLFPIFRCVFAPPKYITSEKHLTSAELFEFIWLFFIAMRKQLPFNNEDLMNSFNLLLCIVDYVYHAISISRFKNNLNSDFVRSHTNSEKTPLESLCELFEGASLDAKHLSIHWLTPKLLKLVIEDLIPFDIIEDKFNNFTAIRKSFEQLYERKMLARAEVDERIFLRPLLNDSNIVFSDEFEGYYSKRPIGPCYDLLAGYVAGSSGILFGYPLDTLKTRIQLSNNSSISYFKVAKGIFQKEGVSTFYRGMSAPFLTAGLINSLLFSGYTLTLKELQNNKTYNKRQGEFKANEIIFASTSIKLNNNNTKGPLNCALLIIQKEGLIGLYKGGTIMFWRDFIGYLFYIPVYEYILKNLKKLQIKENSTKIFNNNNFNLLLSGGLAGSLSWWLICPFELLKNRLQSFQNYSPLIQNKQNWREIMLKIFYEGKIKGGGNLFYGLTAFYRGGTLLALRAFPVNSCIFYVHSICLELQNIFLNKLISLNNFIINILYLFNKTN</sequence>
<evidence type="ECO:0000256" key="8">
    <source>
        <dbReference type="ARBA" id="ARBA00023136"/>
    </source>
</evidence>
<name>A0A8S9ZK90_9BILA</name>
<evidence type="ECO:0000256" key="9">
    <source>
        <dbReference type="PROSITE-ProRule" id="PRU00282"/>
    </source>
</evidence>
<keyword evidence="4 9" id="KW-0812">Transmembrane</keyword>
<dbReference type="PROSITE" id="PS50920">
    <property type="entry name" value="SOLCAR"/>
    <property type="match status" value="1"/>
</dbReference>
<comment type="subcellular location">
    <subcellularLocation>
        <location evidence="1">Mitochondrion membrane</location>
        <topology evidence="1">Multi-pass membrane protein</topology>
    </subcellularLocation>
</comment>
<dbReference type="Gene3D" id="1.10.472.140">
    <property type="match status" value="1"/>
</dbReference>
<evidence type="ECO:0000256" key="3">
    <source>
        <dbReference type="ARBA" id="ARBA00022448"/>
    </source>
</evidence>
<dbReference type="Pfam" id="PF00153">
    <property type="entry name" value="Mito_carr"/>
    <property type="match status" value="3"/>
</dbReference>
<dbReference type="PANTHER" id="PTHR45624:SF10">
    <property type="entry name" value="SLC (SOLUTE CARRIER) HOMOLOG"/>
    <property type="match status" value="1"/>
</dbReference>
<keyword evidence="8 9" id="KW-0472">Membrane</keyword>
<comment type="caution">
    <text evidence="12">The sequence shown here is derived from an EMBL/GenBank/DDBJ whole genome shotgun (WGS) entry which is preliminary data.</text>
</comment>
<dbReference type="Gene3D" id="1.50.40.10">
    <property type="entry name" value="Mitochondrial carrier domain"/>
    <property type="match status" value="2"/>
</dbReference>
<evidence type="ECO:0000313" key="12">
    <source>
        <dbReference type="EMBL" id="KAF7633719.1"/>
    </source>
</evidence>
<evidence type="ECO:0000256" key="4">
    <source>
        <dbReference type="ARBA" id="ARBA00022692"/>
    </source>
</evidence>
<evidence type="ECO:0000256" key="2">
    <source>
        <dbReference type="ARBA" id="ARBA00006375"/>
    </source>
</evidence>
<feature type="transmembrane region" description="Helical" evidence="10">
    <location>
        <begin position="475"/>
        <end position="494"/>
    </location>
</feature>
<accession>A0A8S9ZK90</accession>
<keyword evidence="6 10" id="KW-1133">Transmembrane helix</keyword>
<reference evidence="12" key="1">
    <citation type="journal article" date="2020" name="Ecol. Evol.">
        <title>Genome structure and content of the rice root-knot nematode (Meloidogyne graminicola).</title>
        <authorList>
            <person name="Phan N.T."/>
            <person name="Danchin E.G.J."/>
            <person name="Klopp C."/>
            <person name="Perfus-Barbeoch L."/>
            <person name="Kozlowski D.K."/>
            <person name="Koutsovoulos G.D."/>
            <person name="Lopez-Roques C."/>
            <person name="Bouchez O."/>
            <person name="Zahm M."/>
            <person name="Besnard G."/>
            <person name="Bellafiore S."/>
        </authorList>
    </citation>
    <scope>NUCLEOTIDE SEQUENCE</scope>
    <source>
        <strain evidence="12">VN-18</strain>
    </source>
</reference>